<dbReference type="EMBL" id="RDQO01000002">
    <property type="protein sequence ID" value="RMX06713.1"/>
    <property type="molecule type" value="Genomic_DNA"/>
</dbReference>
<dbReference type="RefSeq" id="WP_122228524.1">
    <property type="nucleotide sequence ID" value="NZ_RDQO01000002.1"/>
</dbReference>
<name>A0A3M6QUS4_9BURK</name>
<proteinExistence type="predicted"/>
<dbReference type="Proteomes" id="UP000278006">
    <property type="component" value="Unassembled WGS sequence"/>
</dbReference>
<evidence type="ECO:0000313" key="1">
    <source>
        <dbReference type="EMBL" id="RMX06713.1"/>
    </source>
</evidence>
<protein>
    <submittedName>
        <fullName evidence="1">Phage tail protein</fullName>
    </submittedName>
</protein>
<keyword evidence="2" id="KW-1185">Reference proteome</keyword>
<sequence length="221" mass="23603">MRKVPLPNGAKLYLATALGEALAYGPASNAAEVVITIASALQANDLVIIDSDDYWPELTGRVARVKTAAENSITLAGVNTSNLDKFPAGGQISLIPLLADPSWQRLPYIPSFATSGGELQTGSSSYLDLDDAVEYANGRSARRLEYTVSWKEGSAGRQALIDANGDDVAVHRLVYKDGTATYYVGHLAYDDAPSTTRDEEMVTTSTVLLRHAPSFIGRALP</sequence>
<dbReference type="InterPro" id="IPR014918">
    <property type="entry name" value="Phage_tail_3"/>
</dbReference>
<comment type="caution">
    <text evidence="1">The sequence shown here is derived from an EMBL/GenBank/DDBJ whole genome shotgun (WGS) entry which is preliminary data.</text>
</comment>
<dbReference type="AlphaFoldDB" id="A0A3M6QUS4"/>
<accession>A0A3M6QUS4</accession>
<gene>
    <name evidence="1" type="ORF">D8I35_09435</name>
</gene>
<dbReference type="OrthoDB" id="6538688at2"/>
<evidence type="ECO:0000313" key="2">
    <source>
        <dbReference type="Proteomes" id="UP000278006"/>
    </source>
</evidence>
<dbReference type="Pfam" id="PF08813">
    <property type="entry name" value="Phage_tail_3"/>
    <property type="match status" value="1"/>
</dbReference>
<reference evidence="1 2" key="1">
    <citation type="submission" date="2018-10" db="EMBL/GenBank/DDBJ databases">
        <title>Draft genome of Cortibacter populi DSM10536.</title>
        <authorList>
            <person name="Bernier A.-M."/>
            <person name="Bernard K."/>
        </authorList>
    </citation>
    <scope>NUCLEOTIDE SEQUENCE [LARGE SCALE GENOMIC DNA]</scope>
    <source>
        <strain evidence="1 2">DSM 105136</strain>
    </source>
</reference>
<organism evidence="1 2">
    <name type="scientific">Corticibacter populi</name>
    <dbReference type="NCBI Taxonomy" id="1550736"/>
    <lineage>
        <taxon>Bacteria</taxon>
        <taxon>Pseudomonadati</taxon>
        <taxon>Pseudomonadota</taxon>
        <taxon>Betaproteobacteria</taxon>
        <taxon>Burkholderiales</taxon>
        <taxon>Comamonadaceae</taxon>
        <taxon>Corticibacter</taxon>
    </lineage>
</organism>